<name>W4LQ48_9BACT</name>
<comment type="caution">
    <text evidence="3">The sequence shown here is derived from an EMBL/GenBank/DDBJ whole genome shotgun (WGS) entry which is preliminary data.</text>
</comment>
<accession>W4LQ48</accession>
<feature type="region of interest" description="Disordered" evidence="2">
    <location>
        <begin position="142"/>
        <end position="161"/>
    </location>
</feature>
<dbReference type="InterPro" id="IPR043128">
    <property type="entry name" value="Rev_trsase/Diguanyl_cyclase"/>
</dbReference>
<gene>
    <name evidence="3" type="ORF">ETSY2_39715</name>
</gene>
<dbReference type="HOGENOM" id="CLU_036473_0_0_7"/>
<evidence type="ECO:0000256" key="2">
    <source>
        <dbReference type="SAM" id="MobiDB-lite"/>
    </source>
</evidence>
<proteinExistence type="predicted"/>
<protein>
    <submittedName>
        <fullName evidence="3">Uncharacterized protein</fullName>
    </submittedName>
</protein>
<evidence type="ECO:0000313" key="3">
    <source>
        <dbReference type="EMBL" id="ETX00093.1"/>
    </source>
</evidence>
<evidence type="ECO:0000256" key="1">
    <source>
        <dbReference type="SAM" id="Coils"/>
    </source>
</evidence>
<dbReference type="PATRIC" id="fig|1429439.4.peg.6690"/>
<reference evidence="3 4" key="1">
    <citation type="journal article" date="2014" name="Nature">
        <title>An environmental bacterial taxon with a large and distinct metabolic repertoire.</title>
        <authorList>
            <person name="Wilson M.C."/>
            <person name="Mori T."/>
            <person name="Ruckert C."/>
            <person name="Uria A.R."/>
            <person name="Helf M.J."/>
            <person name="Takada K."/>
            <person name="Gernert C."/>
            <person name="Steffens U.A."/>
            <person name="Heycke N."/>
            <person name="Schmitt S."/>
            <person name="Rinke C."/>
            <person name="Helfrich E.J."/>
            <person name="Brachmann A.O."/>
            <person name="Gurgui C."/>
            <person name="Wakimoto T."/>
            <person name="Kracht M."/>
            <person name="Crusemann M."/>
            <person name="Hentschel U."/>
            <person name="Abe I."/>
            <person name="Matsunaga S."/>
            <person name="Kalinowski J."/>
            <person name="Takeyama H."/>
            <person name="Piel J."/>
        </authorList>
    </citation>
    <scope>NUCLEOTIDE SEQUENCE [LARGE SCALE GENOMIC DNA]</scope>
    <source>
        <strain evidence="4">TSY2</strain>
    </source>
</reference>
<dbReference type="AlphaFoldDB" id="W4LQ48"/>
<sequence>MNYYLQIEGVNLANFVYDTNDLSTVRGGSFLLLDAAKIIGDIFKDVLKPISTGASLGLFQFQAAEGDAVRDEVKRILSTHDQLKHATFAVDIQPDTGDYRLDREALRARIRWQQMQQPALAIPAWNDVPTEYCEVDRLRPALTARPGPEKQPERVSTSVQKRSEYGRQYKQNFYQQETGRDHLADIEFAYDFKALTSTRMPAYRKLNHKMAVIYLDGNGFGKMRDKTCTNVDLQRQFDHDMTEYRKAALSALLDIMPQDASWLSDPPYRYRLETLMWGGDEILWVVPAWKGWQTLQLFYAQSQSWTWQGTPLRHAGGMVFCHHNAPIHRIKSLAVQLSDLAKETCREQNLFAYTVLESFDYIGQGLTAALQERYGATDMFVLNAEHMSTIETALPDLKQTFPRRKLHEIVLRLRHEREAAEHELNKVLCELDQTSLDAWYKLQNCFGDNTPALCYNIAELWDYAGL</sequence>
<evidence type="ECO:0000313" key="4">
    <source>
        <dbReference type="Proteomes" id="UP000019140"/>
    </source>
</evidence>
<dbReference type="Gene3D" id="3.30.70.270">
    <property type="match status" value="1"/>
</dbReference>
<dbReference type="Proteomes" id="UP000019140">
    <property type="component" value="Unassembled WGS sequence"/>
</dbReference>
<feature type="coiled-coil region" evidence="1">
    <location>
        <begin position="410"/>
        <end position="437"/>
    </location>
</feature>
<organism evidence="3 4">
    <name type="scientific">Candidatus Entotheonella gemina</name>
    <dbReference type="NCBI Taxonomy" id="1429439"/>
    <lineage>
        <taxon>Bacteria</taxon>
        <taxon>Pseudomonadati</taxon>
        <taxon>Nitrospinota/Tectimicrobiota group</taxon>
        <taxon>Candidatus Tectimicrobiota</taxon>
        <taxon>Candidatus Entotheonellia</taxon>
        <taxon>Candidatus Entotheonellales</taxon>
        <taxon>Candidatus Entotheonellaceae</taxon>
        <taxon>Candidatus Entotheonella</taxon>
    </lineage>
</organism>
<keyword evidence="4" id="KW-1185">Reference proteome</keyword>
<keyword evidence="1" id="KW-0175">Coiled coil</keyword>
<dbReference type="EMBL" id="AZHX01001764">
    <property type="protein sequence ID" value="ETX00093.1"/>
    <property type="molecule type" value="Genomic_DNA"/>
</dbReference>